<dbReference type="GO" id="GO:0051650">
    <property type="term" value="P:establishment of vesicle localization"/>
    <property type="evidence" value="ECO:0007669"/>
    <property type="project" value="UniProtKB-ARBA"/>
</dbReference>
<reference evidence="5" key="1">
    <citation type="submission" date="2022-11" db="UniProtKB">
        <authorList>
            <consortium name="WormBaseParasite"/>
        </authorList>
    </citation>
    <scope>IDENTIFICATION</scope>
</reference>
<dbReference type="InterPro" id="IPR043127">
    <property type="entry name" value="Sec-1-like_dom3a"/>
</dbReference>
<dbReference type="Gene3D" id="3.90.830.10">
    <property type="entry name" value="Syntaxin Binding Protein 1, Chain A, domain 2"/>
    <property type="match status" value="1"/>
</dbReference>
<keyword evidence="4" id="KW-1185">Reference proteome</keyword>
<dbReference type="AlphaFoldDB" id="A0A914VWL0"/>
<organism evidence="4 5">
    <name type="scientific">Plectus sambesii</name>
    <dbReference type="NCBI Taxonomy" id="2011161"/>
    <lineage>
        <taxon>Eukaryota</taxon>
        <taxon>Metazoa</taxon>
        <taxon>Ecdysozoa</taxon>
        <taxon>Nematoda</taxon>
        <taxon>Chromadorea</taxon>
        <taxon>Plectida</taxon>
        <taxon>Plectina</taxon>
        <taxon>Plectoidea</taxon>
        <taxon>Plectidae</taxon>
        <taxon>Plectus</taxon>
    </lineage>
</organism>
<dbReference type="Gene3D" id="1.25.40.60">
    <property type="match status" value="1"/>
</dbReference>
<dbReference type="Proteomes" id="UP000887566">
    <property type="component" value="Unplaced"/>
</dbReference>
<evidence type="ECO:0000256" key="2">
    <source>
        <dbReference type="ARBA" id="ARBA00022448"/>
    </source>
</evidence>
<evidence type="ECO:0000313" key="4">
    <source>
        <dbReference type="Proteomes" id="UP000887566"/>
    </source>
</evidence>
<keyword evidence="2" id="KW-0813">Transport</keyword>
<dbReference type="InterPro" id="IPR027482">
    <property type="entry name" value="Sec1-like_dom2"/>
</dbReference>
<dbReference type="WBParaSite" id="PSAMB.scaffold2625size22146.g18538.t1">
    <property type="protein sequence ID" value="PSAMB.scaffold2625size22146.g18538.t1"/>
    <property type="gene ID" value="PSAMB.scaffold2625size22146.g18538"/>
</dbReference>
<evidence type="ECO:0000256" key="1">
    <source>
        <dbReference type="ARBA" id="ARBA00009884"/>
    </source>
</evidence>
<dbReference type="InterPro" id="IPR001619">
    <property type="entry name" value="Sec1-like"/>
</dbReference>
<dbReference type="SUPFAM" id="SSF56815">
    <property type="entry name" value="Sec1/munc18-like (SM) proteins"/>
    <property type="match status" value="1"/>
</dbReference>
<accession>A0A914VWL0</accession>
<dbReference type="InterPro" id="IPR043154">
    <property type="entry name" value="Sec-1-like_dom1"/>
</dbReference>
<dbReference type="FunFam" id="3.40.50.2060:FF:000001">
    <property type="entry name" value="syntaxin-binding protein 1 isoform X2"/>
    <property type="match status" value="1"/>
</dbReference>
<dbReference type="InterPro" id="IPR036045">
    <property type="entry name" value="Sec1-like_sf"/>
</dbReference>
<dbReference type="GO" id="GO:0016192">
    <property type="term" value="P:vesicle-mediated transport"/>
    <property type="evidence" value="ECO:0007669"/>
    <property type="project" value="InterPro"/>
</dbReference>
<keyword evidence="3" id="KW-0653">Protein transport</keyword>
<dbReference type="FunFam" id="3.90.830.10:FF:000001">
    <property type="entry name" value="syntaxin-binding protein 1 isoform X2"/>
    <property type="match status" value="1"/>
</dbReference>
<comment type="similarity">
    <text evidence="1">Belongs to the STXBP/unc-18/SEC1 family.</text>
</comment>
<sequence>MSIKTIVGQKLLNDVIRPLKKGEKTGGWNVLIVDTLSMRMISACCKMHEIMDEGITIVEDISKRREPLPSLEAIYLIAPTKDSIEKLIADFPSPSRNQYRCAHVFFTEACPDQLFSTLTKSAMAKFIRTLKEINVAFTPYESQVFTLDSSDTFSLYFNAQKQGGLTSNLERIAEQIATVCATLGEYPSLRYRADFERNVELAHLVEQKLDAYKADDPTMGEGAEKARSQLLILDRGFDAISPILHELTIQAMTYDLLGVENDVYRYETGGSGESLEKEVLLDENDDLWMENRHKHIAIVSQDVTKGLKKFMEGKQGMKTDSKSIKDLSTMIKKMPQYQKELNKYSTHLHLAEDCMKTYQGGVDKLCKVEQVG</sequence>
<protein>
    <submittedName>
        <fullName evidence="5">Syntaxin binding protein 1</fullName>
    </submittedName>
</protein>
<evidence type="ECO:0000256" key="3">
    <source>
        <dbReference type="ARBA" id="ARBA00022927"/>
    </source>
</evidence>
<dbReference type="Gene3D" id="3.40.50.2060">
    <property type="match status" value="1"/>
</dbReference>
<dbReference type="Pfam" id="PF00995">
    <property type="entry name" value="Sec1"/>
    <property type="match status" value="1"/>
</dbReference>
<name>A0A914VWL0_9BILA</name>
<dbReference type="GO" id="GO:0015031">
    <property type="term" value="P:protein transport"/>
    <property type="evidence" value="ECO:0007669"/>
    <property type="project" value="UniProtKB-KW"/>
</dbReference>
<evidence type="ECO:0000313" key="5">
    <source>
        <dbReference type="WBParaSite" id="PSAMB.scaffold2625size22146.g18538.t1"/>
    </source>
</evidence>
<dbReference type="Gene3D" id="3.40.50.1910">
    <property type="match status" value="1"/>
</dbReference>
<dbReference type="PANTHER" id="PTHR11679">
    <property type="entry name" value="VESICLE PROTEIN SORTING-ASSOCIATED"/>
    <property type="match status" value="1"/>
</dbReference>
<proteinExistence type="inferred from homology"/>